<feature type="binding site" evidence="7">
    <location>
        <position position="223"/>
    </location>
    <ligand>
        <name>L-aspartate</name>
        <dbReference type="ChEBI" id="CHEBI:29991"/>
    </ligand>
</feature>
<dbReference type="GO" id="GO:0016597">
    <property type="term" value="F:amino acid binding"/>
    <property type="evidence" value="ECO:0007669"/>
    <property type="project" value="InterPro"/>
</dbReference>
<dbReference type="PANTHER" id="PTHR45753">
    <property type="entry name" value="ORNITHINE CARBAMOYLTRANSFERASE, MITOCHONDRIAL"/>
    <property type="match status" value="1"/>
</dbReference>
<dbReference type="InterPro" id="IPR006130">
    <property type="entry name" value="Asp/Orn_carbamoylTrfase"/>
</dbReference>
<feature type="binding site" evidence="7">
    <location>
        <position position="58"/>
    </location>
    <ligand>
        <name>carbamoyl phosphate</name>
        <dbReference type="ChEBI" id="CHEBI:58228"/>
    </ligand>
</feature>
<protein>
    <recommendedName>
        <fullName evidence="7">Aspartate carbamoyltransferase</fullName>
        <ecNumber evidence="7">2.1.3.2</ecNumber>
    </recommendedName>
    <alternativeName>
        <fullName evidence="7">Aspartate transcarbamylase</fullName>
        <shortName evidence="7">ATCase</shortName>
    </alternativeName>
</protein>
<dbReference type="Gene3D" id="3.40.50.1370">
    <property type="entry name" value="Aspartate/ornithine carbamoyltransferase"/>
    <property type="match status" value="2"/>
</dbReference>
<evidence type="ECO:0000313" key="10">
    <source>
        <dbReference type="EMBL" id="RKX70683.1"/>
    </source>
</evidence>
<keyword evidence="3 7" id="KW-0808">Transferase</keyword>
<evidence type="ECO:0000313" key="11">
    <source>
        <dbReference type="Proteomes" id="UP000271125"/>
    </source>
</evidence>
<dbReference type="NCBIfam" id="TIGR00670">
    <property type="entry name" value="asp_carb_tr"/>
    <property type="match status" value="1"/>
</dbReference>
<comment type="similarity">
    <text evidence="2 7">Belongs to the aspartate/ornithine carbamoyltransferase superfamily. ATCase family.</text>
</comment>
<proteinExistence type="inferred from homology"/>
<dbReference type="FunFam" id="3.40.50.1370:FF:000007">
    <property type="entry name" value="Aspartate carbamoyltransferase"/>
    <property type="match status" value="1"/>
</dbReference>
<dbReference type="InterPro" id="IPR036901">
    <property type="entry name" value="Asp/Orn_carbamoylTrfase_sf"/>
</dbReference>
<feature type="binding site" evidence="7">
    <location>
        <position position="59"/>
    </location>
    <ligand>
        <name>carbamoyl phosphate</name>
        <dbReference type="ChEBI" id="CHEBI:58228"/>
    </ligand>
</feature>
<reference evidence="10 11" key="1">
    <citation type="submission" date="2018-06" db="EMBL/GenBank/DDBJ databases">
        <title>Extensive metabolic versatility and redundancy in microbially diverse, dynamic hydrothermal sediments.</title>
        <authorList>
            <person name="Dombrowski N."/>
            <person name="Teske A."/>
            <person name="Baker B.J."/>
        </authorList>
    </citation>
    <scope>NUCLEOTIDE SEQUENCE [LARGE SCALE GENOMIC DNA]</scope>
    <source>
        <strain evidence="10">B10_G13</strain>
    </source>
</reference>
<name>A0A660SJ29_UNCT6</name>
<dbReference type="SUPFAM" id="SSF53671">
    <property type="entry name" value="Aspartate/ornithine carbamoyltransferase"/>
    <property type="match status" value="1"/>
</dbReference>
<dbReference type="NCBIfam" id="NF002032">
    <property type="entry name" value="PRK00856.1"/>
    <property type="match status" value="1"/>
</dbReference>
<accession>A0A660SJ29</accession>
<feature type="binding site" evidence="7">
    <location>
        <position position="136"/>
    </location>
    <ligand>
        <name>carbamoyl phosphate</name>
        <dbReference type="ChEBI" id="CHEBI:58228"/>
    </ligand>
</feature>
<feature type="binding site" evidence="7">
    <location>
        <position position="86"/>
    </location>
    <ligand>
        <name>L-aspartate</name>
        <dbReference type="ChEBI" id="CHEBI:29991"/>
    </ligand>
</feature>
<dbReference type="GO" id="GO:0005829">
    <property type="term" value="C:cytosol"/>
    <property type="evidence" value="ECO:0007669"/>
    <property type="project" value="TreeGrafter"/>
</dbReference>
<dbReference type="GO" id="GO:0044205">
    <property type="term" value="P:'de novo' UMP biosynthetic process"/>
    <property type="evidence" value="ECO:0007669"/>
    <property type="project" value="UniProtKB-UniRule"/>
</dbReference>
<comment type="subunit">
    <text evidence="7">Heterododecamer (2C3:3R2) of six catalytic PyrB chains organized as two trimers (C3), and six regulatory PyrI chains organized as three dimers (R2).</text>
</comment>
<evidence type="ECO:0000256" key="2">
    <source>
        <dbReference type="ARBA" id="ARBA00008896"/>
    </source>
</evidence>
<feature type="domain" description="Aspartate/ornithine carbamoyltransferase carbamoyl-P binding" evidence="9">
    <location>
        <begin position="6"/>
        <end position="149"/>
    </location>
</feature>
<dbReference type="GO" id="GO:0006207">
    <property type="term" value="P:'de novo' pyrimidine nucleobase biosynthetic process"/>
    <property type="evidence" value="ECO:0007669"/>
    <property type="project" value="InterPro"/>
</dbReference>
<dbReference type="Proteomes" id="UP000271125">
    <property type="component" value="Unassembled WGS sequence"/>
</dbReference>
<evidence type="ECO:0000259" key="8">
    <source>
        <dbReference type="Pfam" id="PF00185"/>
    </source>
</evidence>
<dbReference type="PRINTS" id="PR00101">
    <property type="entry name" value="ATCASE"/>
</dbReference>
<evidence type="ECO:0000256" key="3">
    <source>
        <dbReference type="ARBA" id="ARBA00022679"/>
    </source>
</evidence>
<dbReference type="UniPathway" id="UPA00070">
    <property type="reaction ID" value="UER00116"/>
</dbReference>
<evidence type="ECO:0000256" key="5">
    <source>
        <dbReference type="ARBA" id="ARBA00043884"/>
    </source>
</evidence>
<comment type="catalytic activity">
    <reaction evidence="6 7">
        <text>carbamoyl phosphate + L-aspartate = N-carbamoyl-L-aspartate + phosphate + H(+)</text>
        <dbReference type="Rhea" id="RHEA:20013"/>
        <dbReference type="ChEBI" id="CHEBI:15378"/>
        <dbReference type="ChEBI" id="CHEBI:29991"/>
        <dbReference type="ChEBI" id="CHEBI:32814"/>
        <dbReference type="ChEBI" id="CHEBI:43474"/>
        <dbReference type="ChEBI" id="CHEBI:58228"/>
        <dbReference type="EC" id="2.1.3.2"/>
    </reaction>
</comment>
<dbReference type="GO" id="GO:0006520">
    <property type="term" value="P:amino acid metabolic process"/>
    <property type="evidence" value="ECO:0007669"/>
    <property type="project" value="InterPro"/>
</dbReference>
<feature type="binding site" evidence="7">
    <location>
        <position position="265"/>
    </location>
    <ligand>
        <name>carbamoyl phosphate</name>
        <dbReference type="ChEBI" id="CHEBI:58228"/>
    </ligand>
</feature>
<dbReference type="EC" id="2.1.3.2" evidence="7"/>
<dbReference type="PROSITE" id="PS00097">
    <property type="entry name" value="CARBAMOYLTRANSFERASE"/>
    <property type="match status" value="1"/>
</dbReference>
<evidence type="ECO:0000256" key="7">
    <source>
        <dbReference type="HAMAP-Rule" id="MF_00001"/>
    </source>
</evidence>
<dbReference type="GO" id="GO:0004070">
    <property type="term" value="F:aspartate carbamoyltransferase activity"/>
    <property type="evidence" value="ECO:0007669"/>
    <property type="project" value="UniProtKB-UniRule"/>
</dbReference>
<comment type="pathway">
    <text evidence="1 7">Pyrimidine metabolism; UMP biosynthesis via de novo pathway; (S)-dihydroorotate from bicarbonate: step 2/3.</text>
</comment>
<dbReference type="InterPro" id="IPR006131">
    <property type="entry name" value="Asp_carbamoyltransf_Asp/Orn-bd"/>
</dbReference>
<dbReference type="Pfam" id="PF00185">
    <property type="entry name" value="OTCace"/>
    <property type="match status" value="1"/>
</dbReference>
<evidence type="ECO:0000256" key="4">
    <source>
        <dbReference type="ARBA" id="ARBA00022975"/>
    </source>
</evidence>
<feature type="binding site" evidence="7">
    <location>
        <position position="108"/>
    </location>
    <ligand>
        <name>carbamoyl phosphate</name>
        <dbReference type="ChEBI" id="CHEBI:58228"/>
    </ligand>
</feature>
<feature type="binding site" evidence="7">
    <location>
        <position position="169"/>
    </location>
    <ligand>
        <name>L-aspartate</name>
        <dbReference type="ChEBI" id="CHEBI:29991"/>
    </ligand>
</feature>
<evidence type="ECO:0000256" key="1">
    <source>
        <dbReference type="ARBA" id="ARBA00004852"/>
    </source>
</evidence>
<feature type="domain" description="Aspartate/ornithine carbamoyltransferase Asp/Orn-binding" evidence="8">
    <location>
        <begin position="155"/>
        <end position="302"/>
    </location>
</feature>
<feature type="binding site" evidence="7">
    <location>
        <position position="264"/>
    </location>
    <ligand>
        <name>carbamoyl phosphate</name>
        <dbReference type="ChEBI" id="CHEBI:58228"/>
    </ligand>
</feature>
<dbReference type="PANTHER" id="PTHR45753:SF6">
    <property type="entry name" value="ASPARTATE CARBAMOYLTRANSFERASE"/>
    <property type="match status" value="1"/>
</dbReference>
<keyword evidence="4 7" id="KW-0665">Pyrimidine biosynthesis</keyword>
<dbReference type="EMBL" id="QNBD01000124">
    <property type="protein sequence ID" value="RKX70683.1"/>
    <property type="molecule type" value="Genomic_DNA"/>
</dbReference>
<comment type="caution">
    <text evidence="10">The sequence shown here is derived from an EMBL/GenBank/DDBJ whole genome shotgun (WGS) entry which is preliminary data.</text>
</comment>
<evidence type="ECO:0000256" key="6">
    <source>
        <dbReference type="ARBA" id="ARBA00048859"/>
    </source>
</evidence>
<dbReference type="PRINTS" id="PR00100">
    <property type="entry name" value="AOTCASE"/>
</dbReference>
<dbReference type="HAMAP" id="MF_00001">
    <property type="entry name" value="Asp_carb_tr"/>
    <property type="match status" value="1"/>
</dbReference>
<dbReference type="Pfam" id="PF02729">
    <property type="entry name" value="OTCace_N"/>
    <property type="match status" value="1"/>
</dbReference>
<sequence length="313" mass="35136">MKWEKKDLITIEELSKGEINLILETAEPFKEILRRNIKKVPPLRGRTVLNLFYEPSTRTATSFSIAAKRLSAEIMSISTSTSSVQKGETLLDTARNLEAMKVDMVVMRHLCEGAPKFLAERINASVINAGDGNHEHPTQCLLDLSTLKENVKTFNGLKVLIVGDIRHSRVARSNIWGLTKLGAKVSVCAPPTLIPQNIDVLPVDVYYHFDEAIKDKDVIYLLRIQRERMKKGLFPSTREYMNLFSMDRSRLKEAKKDIIIMHPGPINRGVELDGDVADSKNSVILNQVTNGVAVRMAVLYLLNGGNKNEKIID</sequence>
<dbReference type="InterPro" id="IPR006132">
    <property type="entry name" value="Asp/Orn_carbamoyltranf_P-bd"/>
</dbReference>
<dbReference type="InterPro" id="IPR002082">
    <property type="entry name" value="Asp_carbamoyltransf"/>
</dbReference>
<feature type="binding site" evidence="7">
    <location>
        <position position="139"/>
    </location>
    <ligand>
        <name>carbamoyl phosphate</name>
        <dbReference type="ChEBI" id="CHEBI:58228"/>
    </ligand>
</feature>
<gene>
    <name evidence="7" type="primary">pyrB</name>
    <name evidence="10" type="ORF">DRP43_03155</name>
</gene>
<dbReference type="AlphaFoldDB" id="A0A660SJ29"/>
<comment type="function">
    <text evidence="5 7">Catalyzes the condensation of carbamoyl phosphate and aspartate to form carbamoyl aspartate and inorganic phosphate, the committed step in the de novo pyrimidine nucleotide biosynthesis pathway.</text>
</comment>
<evidence type="ECO:0000259" key="9">
    <source>
        <dbReference type="Pfam" id="PF02729"/>
    </source>
</evidence>
<organism evidence="10 11">
    <name type="scientific">candidate division TA06 bacterium</name>
    <dbReference type="NCBI Taxonomy" id="2250710"/>
    <lineage>
        <taxon>Bacteria</taxon>
        <taxon>Bacteria division TA06</taxon>
    </lineage>
</organism>